<evidence type="ECO:0000313" key="2">
    <source>
        <dbReference type="Proteomes" id="UP000463700"/>
    </source>
</evidence>
<dbReference type="EMBL" id="VOSW01000189">
    <property type="protein sequence ID" value="KAE8753608.1"/>
    <property type="molecule type" value="Genomic_DNA"/>
</dbReference>
<dbReference type="OrthoDB" id="5135940at2"/>
<comment type="caution">
    <text evidence="1">The sequence shown here is derived from an EMBL/GenBank/DDBJ whole genome shotgun (WGS) entry which is preliminary data.</text>
</comment>
<accession>A0A6N6W197</accession>
<dbReference type="RefSeq" id="WP_154567636.1">
    <property type="nucleotide sequence ID" value="NZ_VOSW01000189.1"/>
</dbReference>
<protein>
    <submittedName>
        <fullName evidence="1">Uncharacterized protein</fullName>
    </submittedName>
</protein>
<evidence type="ECO:0000313" key="1">
    <source>
        <dbReference type="EMBL" id="KAE8753608.1"/>
    </source>
</evidence>
<gene>
    <name evidence="1" type="ORF">FSO04_44220</name>
</gene>
<dbReference type="Proteomes" id="UP000463700">
    <property type="component" value="Unassembled WGS sequence"/>
</dbReference>
<organism evidence="1 2">
    <name type="scientific">Paraburkholderia madseniana</name>
    <dbReference type="NCBI Taxonomy" id="2599607"/>
    <lineage>
        <taxon>Bacteria</taxon>
        <taxon>Pseudomonadati</taxon>
        <taxon>Pseudomonadota</taxon>
        <taxon>Betaproteobacteria</taxon>
        <taxon>Burkholderiales</taxon>
        <taxon>Burkholderiaceae</taxon>
        <taxon>Paraburkholderia</taxon>
    </lineage>
</organism>
<sequence length="86" mass="9782">MKTLEDQYIELYVTGKPRDMLWIERFAPSDVGMVVAEQDGVRFVFSGSEKLVEWVAQLKPSHVSELPMRLAIHSRVLVSSKLSGFD</sequence>
<reference evidence="1 2" key="1">
    <citation type="journal article" date="2020" name="Int. J. Syst. Evol. Microbiol.">
        <title>Paraburkholderia madseniana sp. nov., a phenolic acid-degrading bacterium isolated from acidic forest soil.</title>
        <authorList>
            <person name="Wilhelm R.C."/>
            <person name="Murphy S.J.L."/>
            <person name="Feriancek N.M."/>
            <person name="Karasz D.C."/>
            <person name="DeRito C.M."/>
            <person name="Newman J.D."/>
            <person name="Buckley D.H."/>
        </authorList>
    </citation>
    <scope>NUCLEOTIDE SEQUENCE [LARGE SCALE GENOMIC DNA]</scope>
    <source>
        <strain evidence="1 2">RP11</strain>
    </source>
</reference>
<proteinExistence type="predicted"/>
<dbReference type="AlphaFoldDB" id="A0A6N6W197"/>
<name>A0A6N6W197_9BURK</name>